<dbReference type="InterPro" id="IPR019734">
    <property type="entry name" value="TPR_rpt"/>
</dbReference>
<dbReference type="InterPro" id="IPR036890">
    <property type="entry name" value="HATPase_C_sf"/>
</dbReference>
<dbReference type="PROSITE" id="PS50109">
    <property type="entry name" value="HIS_KIN"/>
    <property type="match status" value="1"/>
</dbReference>
<feature type="domain" description="Histidine kinase" evidence="9">
    <location>
        <begin position="595"/>
        <end position="680"/>
    </location>
</feature>
<keyword evidence="7" id="KW-1133">Transmembrane helix</keyword>
<reference evidence="11" key="1">
    <citation type="journal article" date="2019" name="Int. J. Syst. Evol. Microbiol.">
        <title>The Global Catalogue of Microorganisms (GCM) 10K type strain sequencing project: providing services to taxonomists for standard genome sequencing and annotation.</title>
        <authorList>
            <consortium name="The Broad Institute Genomics Platform"/>
            <consortium name="The Broad Institute Genome Sequencing Center for Infectious Disease"/>
            <person name="Wu L."/>
            <person name="Ma J."/>
        </authorList>
    </citation>
    <scope>NUCLEOTIDE SEQUENCE [LARGE SCALE GENOMIC DNA]</scope>
    <source>
        <strain evidence="11">CGMCC 1.15774</strain>
    </source>
</reference>
<keyword evidence="6" id="KW-0175">Coiled coil</keyword>
<dbReference type="GO" id="GO:0005524">
    <property type="term" value="F:ATP binding"/>
    <property type="evidence" value="ECO:0007669"/>
    <property type="project" value="UniProtKB-KW"/>
</dbReference>
<feature type="signal peptide" evidence="8">
    <location>
        <begin position="1"/>
        <end position="22"/>
    </location>
</feature>
<dbReference type="Gene3D" id="3.30.565.10">
    <property type="entry name" value="Histidine kinase-like ATPase, C-terminal domain"/>
    <property type="match status" value="1"/>
</dbReference>
<dbReference type="SMART" id="SM00028">
    <property type="entry name" value="TPR"/>
    <property type="match status" value="5"/>
</dbReference>
<dbReference type="PANTHER" id="PTHR24421:SF10">
    <property type="entry name" value="NITRATE_NITRITE SENSOR PROTEIN NARQ"/>
    <property type="match status" value="1"/>
</dbReference>
<keyword evidence="5" id="KW-0902">Two-component regulatory system</keyword>
<keyword evidence="4" id="KW-0418">Kinase</keyword>
<dbReference type="PROSITE" id="PS51257">
    <property type="entry name" value="PROKAR_LIPOPROTEIN"/>
    <property type="match status" value="1"/>
</dbReference>
<dbReference type="InterPro" id="IPR003594">
    <property type="entry name" value="HATPase_dom"/>
</dbReference>
<evidence type="ECO:0000256" key="5">
    <source>
        <dbReference type="ARBA" id="ARBA00023012"/>
    </source>
</evidence>
<name>A0ABV8PLC0_9FLAO</name>
<keyword evidence="10" id="KW-0067">ATP-binding</keyword>
<comment type="catalytic activity">
    <reaction evidence="1">
        <text>ATP + protein L-histidine = ADP + protein N-phospho-L-histidine.</text>
        <dbReference type="EC" id="2.7.13.3"/>
    </reaction>
</comment>
<evidence type="ECO:0000256" key="4">
    <source>
        <dbReference type="ARBA" id="ARBA00022777"/>
    </source>
</evidence>
<accession>A0ABV8PLC0</accession>
<protein>
    <recommendedName>
        <fullName evidence="2">histidine kinase</fullName>
        <ecNumber evidence="2">2.7.13.3</ecNumber>
    </recommendedName>
</protein>
<dbReference type="InterPro" id="IPR004358">
    <property type="entry name" value="Sig_transdc_His_kin-like_C"/>
</dbReference>
<keyword evidence="7" id="KW-0812">Transmembrane</keyword>
<evidence type="ECO:0000256" key="1">
    <source>
        <dbReference type="ARBA" id="ARBA00000085"/>
    </source>
</evidence>
<dbReference type="SMART" id="SM00387">
    <property type="entry name" value="HATPase_c"/>
    <property type="match status" value="1"/>
</dbReference>
<dbReference type="SUPFAM" id="SSF48452">
    <property type="entry name" value="TPR-like"/>
    <property type="match status" value="2"/>
</dbReference>
<dbReference type="InterPro" id="IPR005467">
    <property type="entry name" value="His_kinase_dom"/>
</dbReference>
<evidence type="ECO:0000259" key="9">
    <source>
        <dbReference type="PROSITE" id="PS50109"/>
    </source>
</evidence>
<dbReference type="InterPro" id="IPR011990">
    <property type="entry name" value="TPR-like_helical_dom_sf"/>
</dbReference>
<gene>
    <name evidence="10" type="ORF">ACFOWS_07765</name>
</gene>
<keyword evidence="7" id="KW-0472">Membrane</keyword>
<dbReference type="Proteomes" id="UP001595841">
    <property type="component" value="Unassembled WGS sequence"/>
</dbReference>
<dbReference type="InterPro" id="IPR050482">
    <property type="entry name" value="Sensor_HK_TwoCompSys"/>
</dbReference>
<evidence type="ECO:0000256" key="6">
    <source>
        <dbReference type="SAM" id="Coils"/>
    </source>
</evidence>
<keyword evidence="11" id="KW-1185">Reference proteome</keyword>
<dbReference type="Gene3D" id="1.25.40.10">
    <property type="entry name" value="Tetratricopeptide repeat domain"/>
    <property type="match status" value="2"/>
</dbReference>
<dbReference type="RefSeq" id="WP_379763360.1">
    <property type="nucleotide sequence ID" value="NZ_JBHSCL010000004.1"/>
</dbReference>
<evidence type="ECO:0000256" key="7">
    <source>
        <dbReference type="SAM" id="Phobius"/>
    </source>
</evidence>
<dbReference type="PANTHER" id="PTHR24421">
    <property type="entry name" value="NITRATE/NITRITE SENSOR PROTEIN NARX-RELATED"/>
    <property type="match status" value="1"/>
</dbReference>
<sequence>MKKRILIALFVVLLGCSKNSQKQVNSSNPDTKLIDTWITIARDSSQLSMEERKNLLQQAKDKALSLSNDSIGIERLSNISLTYRNLSDSLEFRKTNKLVIQLAEESQMHNVLGNSHWDMGYLFSSHGVLDSAFYHYQKALKSFEQLPESDSSDSLEGRMLYIMGRIQDSYKDYLGAEINVTAALRIFEDLEDNKRIYNCYNMLGIIASGMDDRDKALEFFEKAGAYIEDVDESDQAKFTQQNQYNIAHELLEKDDYASAEKVFNQLLNNETIKEENIELYSLALTSQAYTIFKGEKDLEKAKELLQLAIQINDSIDNTSDQPRAKQFYAEALAKEGDSTEAIEYAKESRALAQETYNNERLTEVLRLLTKLDPKNALAYSDAYYDLNETIKEEERTKRDKFARIRLETDQVIEENQILSREKQIWAGAVLGLIIFGMAILIIVSQYIHNNRLKYRQKQQESNLEIYNLMLSQQGKFEEGKQLEQKRISEELHDGILGEMLGIRLILSGLNDRDDMASVEQRAGLIERLQEVEEEIRTISHELNHASYEKFHNFIVSLEDLVEGIEKSSGVICSFTYDNKVSWDNLLGDIKINAYRIVQESLKNCVKHAKCERVDIAFGLNGEKLKLTISDDGIGFDTNKGKRGIGLRNIISRVKKVKGALDIDSKKGRGTTLTVTIPCNYIETENVLNDAAQKQVLNT</sequence>
<dbReference type="SUPFAM" id="SSF55874">
    <property type="entry name" value="ATPase domain of HSP90 chaperone/DNA topoisomerase II/histidine kinase"/>
    <property type="match status" value="1"/>
</dbReference>
<organism evidence="10 11">
    <name type="scientific">Flagellimonas marina</name>
    <dbReference type="NCBI Taxonomy" id="1775168"/>
    <lineage>
        <taxon>Bacteria</taxon>
        <taxon>Pseudomonadati</taxon>
        <taxon>Bacteroidota</taxon>
        <taxon>Flavobacteriia</taxon>
        <taxon>Flavobacteriales</taxon>
        <taxon>Flavobacteriaceae</taxon>
        <taxon>Flagellimonas</taxon>
    </lineage>
</organism>
<comment type="caution">
    <text evidence="10">The sequence shown here is derived from an EMBL/GenBank/DDBJ whole genome shotgun (WGS) entry which is preliminary data.</text>
</comment>
<feature type="coiled-coil region" evidence="6">
    <location>
        <begin position="521"/>
        <end position="548"/>
    </location>
</feature>
<keyword evidence="10" id="KW-0547">Nucleotide-binding</keyword>
<evidence type="ECO:0000256" key="3">
    <source>
        <dbReference type="ARBA" id="ARBA00022679"/>
    </source>
</evidence>
<evidence type="ECO:0000313" key="11">
    <source>
        <dbReference type="Proteomes" id="UP001595841"/>
    </source>
</evidence>
<proteinExistence type="predicted"/>
<dbReference type="Pfam" id="PF02518">
    <property type="entry name" value="HATPase_c"/>
    <property type="match status" value="1"/>
</dbReference>
<keyword evidence="3" id="KW-0808">Transferase</keyword>
<dbReference type="EC" id="2.7.13.3" evidence="2"/>
<evidence type="ECO:0000256" key="2">
    <source>
        <dbReference type="ARBA" id="ARBA00012438"/>
    </source>
</evidence>
<feature type="chain" id="PRO_5046713168" description="histidine kinase" evidence="8">
    <location>
        <begin position="23"/>
        <end position="698"/>
    </location>
</feature>
<evidence type="ECO:0000313" key="10">
    <source>
        <dbReference type="EMBL" id="MFC4220025.1"/>
    </source>
</evidence>
<dbReference type="PRINTS" id="PR00344">
    <property type="entry name" value="BCTRLSENSOR"/>
</dbReference>
<feature type="transmembrane region" description="Helical" evidence="7">
    <location>
        <begin position="424"/>
        <end position="447"/>
    </location>
</feature>
<evidence type="ECO:0000256" key="8">
    <source>
        <dbReference type="SAM" id="SignalP"/>
    </source>
</evidence>
<dbReference type="CDD" id="cd16917">
    <property type="entry name" value="HATPase_UhpB-NarQ-NarX-like"/>
    <property type="match status" value="1"/>
</dbReference>
<keyword evidence="8" id="KW-0732">Signal</keyword>
<dbReference type="EMBL" id="JBHSCL010000004">
    <property type="protein sequence ID" value="MFC4220025.1"/>
    <property type="molecule type" value="Genomic_DNA"/>
</dbReference>